<dbReference type="EMBL" id="JACDQQ010000201">
    <property type="protein sequence ID" value="MBA0083740.1"/>
    <property type="molecule type" value="Genomic_DNA"/>
</dbReference>
<name>A0A7V8NMF7_9BACT</name>
<protein>
    <submittedName>
        <fullName evidence="2">Uncharacterized protein</fullName>
    </submittedName>
</protein>
<evidence type="ECO:0000313" key="2">
    <source>
        <dbReference type="EMBL" id="MBA0083740.1"/>
    </source>
</evidence>
<accession>A0A7V8NMF7</accession>
<sequence length="167" mass="18617">MIVYSKQFGTRRRIIDADDDSEYDACVAALNRGEGFFYMTHAEYDAITDPNTLNYQVVTRAGFSATLEHTWDGVPHRVIVHYKHSGKHPSDDWDVRLVDRHAIIHSDGTTVIGACHADPSCGDDGAHIAPGHTIVQHKDAGTGWTYDGRNFTDHNPPYVPPSQRPPH</sequence>
<organism evidence="2 3">
    <name type="scientific">Candidatus Acidiferrum panamense</name>
    <dbReference type="NCBI Taxonomy" id="2741543"/>
    <lineage>
        <taxon>Bacteria</taxon>
        <taxon>Pseudomonadati</taxon>
        <taxon>Acidobacteriota</taxon>
        <taxon>Terriglobia</taxon>
        <taxon>Candidatus Acidiferrales</taxon>
        <taxon>Candidatus Acidiferrum</taxon>
    </lineage>
</organism>
<dbReference type="Proteomes" id="UP000567293">
    <property type="component" value="Unassembled WGS sequence"/>
</dbReference>
<evidence type="ECO:0000313" key="3">
    <source>
        <dbReference type="Proteomes" id="UP000567293"/>
    </source>
</evidence>
<reference evidence="2" key="1">
    <citation type="submission" date="2020-06" db="EMBL/GenBank/DDBJ databases">
        <title>Legume-microbial interactions unlock mineral nutrients during tropical forest succession.</title>
        <authorList>
            <person name="Epihov D.Z."/>
        </authorList>
    </citation>
    <scope>NUCLEOTIDE SEQUENCE [LARGE SCALE GENOMIC DNA]</scope>
    <source>
        <strain evidence="2">Pan2503</strain>
    </source>
</reference>
<proteinExistence type="predicted"/>
<keyword evidence="3" id="KW-1185">Reference proteome</keyword>
<feature type="compositionally biased region" description="Pro residues" evidence="1">
    <location>
        <begin position="157"/>
        <end position="167"/>
    </location>
</feature>
<feature type="region of interest" description="Disordered" evidence="1">
    <location>
        <begin position="147"/>
        <end position="167"/>
    </location>
</feature>
<gene>
    <name evidence="2" type="ORF">HRJ53_01975</name>
</gene>
<comment type="caution">
    <text evidence="2">The sequence shown here is derived from an EMBL/GenBank/DDBJ whole genome shotgun (WGS) entry which is preliminary data.</text>
</comment>
<dbReference type="AlphaFoldDB" id="A0A7V8NMF7"/>
<evidence type="ECO:0000256" key="1">
    <source>
        <dbReference type="SAM" id="MobiDB-lite"/>
    </source>
</evidence>